<dbReference type="EMBL" id="LR217703">
    <property type="protein sequence ID" value="VFP79661.1"/>
    <property type="molecule type" value="Genomic_DNA"/>
</dbReference>
<dbReference type="InterPro" id="IPR008869">
    <property type="entry name" value="MlaC/ttg2D"/>
</dbReference>
<dbReference type="Pfam" id="PF05494">
    <property type="entry name" value="MlaC"/>
    <property type="match status" value="1"/>
</dbReference>
<feature type="chain" id="PRO_5019233862" evidence="1">
    <location>
        <begin position="21"/>
        <end position="209"/>
    </location>
</feature>
<dbReference type="OrthoDB" id="9787053at2"/>
<proteinExistence type="predicted"/>
<dbReference type="Proteomes" id="UP000294412">
    <property type="component" value="Chromosome"/>
</dbReference>
<reference evidence="2 3" key="1">
    <citation type="submission" date="2019-02" db="EMBL/GenBank/DDBJ databases">
        <authorList>
            <person name="Manzano-Marin A."/>
            <person name="Manzano-Marin A."/>
        </authorList>
    </citation>
    <scope>NUCLEOTIDE SEQUENCE [LARGE SCALE GENOMIC DNA]</scope>
    <source>
        <strain evidence="2 3">ErCicuneomaculata</strain>
    </source>
</reference>
<dbReference type="AlphaFoldDB" id="A0A451D209"/>
<dbReference type="PIRSF" id="PIRSF004649">
    <property type="entry name" value="MlaC"/>
    <property type="match status" value="1"/>
</dbReference>
<dbReference type="NCBIfam" id="NF011697">
    <property type="entry name" value="PRK15117.1"/>
    <property type="match status" value="1"/>
</dbReference>
<dbReference type="RefSeq" id="WP_157993441.1">
    <property type="nucleotide sequence ID" value="NZ_LR217703.1"/>
</dbReference>
<dbReference type="InterPro" id="IPR042245">
    <property type="entry name" value="Tgt2/MlaC_sf"/>
</dbReference>
<protein>
    <submittedName>
        <fullName evidence="2">Intermembrane phospholipid transport system binding protein MlaC</fullName>
    </submittedName>
</protein>
<evidence type="ECO:0000313" key="3">
    <source>
        <dbReference type="Proteomes" id="UP000294412"/>
    </source>
</evidence>
<sequence length="209" mass="24119" precursor="true">MFKILLILIIGSITHQIAYANTKQSNPYKIMTEATMHTFERMQHEQITIKKNPTYLHKIIKEELMPYIHVKYAAALVLGPYYKNATPDQRNEYYNAFSVYLSLITSQMLSVYQGQTYEITPEKPISGKEIVAIRITILNAYGGTPIRLDFLWRKNSVNGNWQAYDIIAEGVSIISTKQNEWSHILRTQGIDGLTKTLRSYTDTFMTLNK</sequence>
<feature type="signal peptide" evidence="1">
    <location>
        <begin position="1"/>
        <end position="20"/>
    </location>
</feature>
<organism evidence="2 3">
    <name type="scientific">Candidatus Erwinia haradaeae</name>
    <dbReference type="NCBI Taxonomy" id="1922217"/>
    <lineage>
        <taxon>Bacteria</taxon>
        <taxon>Pseudomonadati</taxon>
        <taxon>Pseudomonadota</taxon>
        <taxon>Gammaproteobacteria</taxon>
        <taxon>Enterobacterales</taxon>
        <taxon>Erwiniaceae</taxon>
        <taxon>Erwinia</taxon>
    </lineage>
</organism>
<accession>A0A451D209</accession>
<dbReference type="PANTHER" id="PTHR36573:SF1">
    <property type="entry name" value="INTERMEMBRANE PHOSPHOLIPID TRANSPORT SYSTEM BINDING PROTEIN MLAC"/>
    <property type="match status" value="1"/>
</dbReference>
<dbReference type="Gene3D" id="3.10.450.710">
    <property type="entry name" value="Tgt2/MlaC"/>
    <property type="match status" value="1"/>
</dbReference>
<dbReference type="PANTHER" id="PTHR36573">
    <property type="entry name" value="INTERMEMBRANE PHOSPHOLIPID TRANSPORT SYSTEM BINDING PROTEIN MLAC"/>
    <property type="match status" value="1"/>
</dbReference>
<gene>
    <name evidence="2" type="primary">mlaC</name>
    <name evidence="2" type="ORF">ERCICUMA2628_212</name>
</gene>
<name>A0A451D209_9GAMM</name>
<evidence type="ECO:0000313" key="2">
    <source>
        <dbReference type="EMBL" id="VFP79661.1"/>
    </source>
</evidence>
<keyword evidence="1" id="KW-0732">Signal</keyword>
<evidence type="ECO:0000256" key="1">
    <source>
        <dbReference type="SAM" id="SignalP"/>
    </source>
</evidence>